<dbReference type="SMART" id="SM00014">
    <property type="entry name" value="acidPPc"/>
    <property type="match status" value="1"/>
</dbReference>
<proteinExistence type="predicted"/>
<dbReference type="Pfam" id="PF01569">
    <property type="entry name" value="PAP2"/>
    <property type="match status" value="1"/>
</dbReference>
<evidence type="ECO:0000259" key="1">
    <source>
        <dbReference type="SMART" id="SM00014"/>
    </source>
</evidence>
<dbReference type="InterPro" id="IPR001011">
    <property type="entry name" value="Acid_Pase_classA_bac"/>
</dbReference>
<dbReference type="PRINTS" id="PR00483">
    <property type="entry name" value="BACPHPHTASE"/>
</dbReference>
<dbReference type="EMBL" id="VWRN01000035">
    <property type="protein sequence ID" value="KAA6123003.1"/>
    <property type="molecule type" value="Genomic_DNA"/>
</dbReference>
<dbReference type="Proteomes" id="UP000324324">
    <property type="component" value="Unassembled WGS sequence"/>
</dbReference>
<evidence type="ECO:0000313" key="2">
    <source>
        <dbReference type="EMBL" id="KAA6123003.1"/>
    </source>
</evidence>
<feature type="domain" description="Phosphatidic acid phosphatase type 2/haloperoxidase" evidence="1">
    <location>
        <begin position="155"/>
        <end position="264"/>
    </location>
</feature>
<comment type="caution">
    <text evidence="2">The sequence shown here is derived from an EMBL/GenBank/DDBJ whole genome shotgun (WGS) entry which is preliminary data.</text>
</comment>
<dbReference type="AlphaFoldDB" id="A0A5M8AI13"/>
<dbReference type="GO" id="GO:0003993">
    <property type="term" value="F:acid phosphatase activity"/>
    <property type="evidence" value="ECO:0007669"/>
    <property type="project" value="InterPro"/>
</dbReference>
<protein>
    <submittedName>
        <fullName evidence="2">Phosphatase PAP2 family protein</fullName>
    </submittedName>
</protein>
<reference evidence="2 3" key="1">
    <citation type="submission" date="2019-09" db="EMBL/GenBank/DDBJ databases">
        <title>Isolation of a novel species in the genus Cupriavidus from patients with sepsis using whole genome sequencing.</title>
        <authorList>
            <person name="Kweon O.J."/>
            <person name="Lee M.-K."/>
        </authorList>
    </citation>
    <scope>NUCLEOTIDE SEQUENCE [LARGE SCALE GENOMIC DNA]</scope>
    <source>
        <strain evidence="2 3">MKL-01</strain>
    </source>
</reference>
<keyword evidence="3" id="KW-1185">Reference proteome</keyword>
<evidence type="ECO:0000313" key="3">
    <source>
        <dbReference type="Proteomes" id="UP000324324"/>
    </source>
</evidence>
<accession>A0A5M8AI13</accession>
<dbReference type="GO" id="GO:0030288">
    <property type="term" value="C:outer membrane-bounded periplasmic space"/>
    <property type="evidence" value="ECO:0007669"/>
    <property type="project" value="InterPro"/>
</dbReference>
<organism evidence="2 3">
    <name type="scientific">Cupriavidus cauae</name>
    <dbReference type="NCBI Taxonomy" id="2608999"/>
    <lineage>
        <taxon>Bacteria</taxon>
        <taxon>Pseudomonadati</taxon>
        <taxon>Pseudomonadota</taxon>
        <taxon>Betaproteobacteria</taxon>
        <taxon>Burkholderiales</taxon>
        <taxon>Burkholderiaceae</taxon>
        <taxon>Cupriavidus</taxon>
    </lineage>
</organism>
<dbReference type="SUPFAM" id="SSF48317">
    <property type="entry name" value="Acid phosphatase/Vanadium-dependent haloperoxidase"/>
    <property type="match status" value="1"/>
</dbReference>
<dbReference type="PIRSF" id="PIRSF000897">
    <property type="entry name" value="Acid_Ptase_ClsA"/>
    <property type="match status" value="1"/>
</dbReference>
<dbReference type="Gene3D" id="1.20.144.10">
    <property type="entry name" value="Phosphatidic acid phosphatase type 2/haloperoxidase"/>
    <property type="match status" value="1"/>
</dbReference>
<name>A0A5M8AI13_9BURK</name>
<sequence length="303" mass="32186">MARTRSHAPRALSRQPGAPILATAASPIRAAWRGTLSVFAVAAFLAGAYGCASQGPISRAGDVPELRPGVLAGYLPADQRPDSLRLVPPPPAPGSQALAADEEAARANLAKTGTPRWQLAVEDANLKFPQAAETFSCALGVPINERDTPQLYLLLRRSLVDAGLSTYRAKEHYRRQRPFLVNHLPTCTPDDVAKLAKDGSYPSGHNAAGWAWALILTEVDPERADAILARGLAYGQSRLACNVHWQSDANQGRIMGAATVARLHADPTFRADLAAARTEVAAARAKGLKPTRDCAAERAALGQ</sequence>
<dbReference type="InterPro" id="IPR000326">
    <property type="entry name" value="PAP2/HPO"/>
</dbReference>
<gene>
    <name evidence="2" type="ORF">F1599_13940</name>
</gene>
<dbReference type="InterPro" id="IPR036938">
    <property type="entry name" value="PAP2/HPO_sf"/>
</dbReference>
<dbReference type="CDD" id="cd03397">
    <property type="entry name" value="PAP2_acid_phosphatase"/>
    <property type="match status" value="1"/>
</dbReference>